<organism evidence="2 3">
    <name type="scientific">Gymnopilus dilepis</name>
    <dbReference type="NCBI Taxonomy" id="231916"/>
    <lineage>
        <taxon>Eukaryota</taxon>
        <taxon>Fungi</taxon>
        <taxon>Dikarya</taxon>
        <taxon>Basidiomycota</taxon>
        <taxon>Agaricomycotina</taxon>
        <taxon>Agaricomycetes</taxon>
        <taxon>Agaricomycetidae</taxon>
        <taxon>Agaricales</taxon>
        <taxon>Agaricineae</taxon>
        <taxon>Hymenogastraceae</taxon>
        <taxon>Gymnopilus</taxon>
    </lineage>
</organism>
<evidence type="ECO:0000313" key="2">
    <source>
        <dbReference type="EMBL" id="PPR01073.1"/>
    </source>
</evidence>
<reference evidence="2 3" key="1">
    <citation type="journal article" date="2018" name="Evol. Lett.">
        <title>Horizontal gene cluster transfer increased hallucinogenic mushroom diversity.</title>
        <authorList>
            <person name="Reynolds H.T."/>
            <person name="Vijayakumar V."/>
            <person name="Gluck-Thaler E."/>
            <person name="Korotkin H.B."/>
            <person name="Matheny P.B."/>
            <person name="Slot J.C."/>
        </authorList>
    </citation>
    <scope>NUCLEOTIDE SEQUENCE [LARGE SCALE GENOMIC DNA]</scope>
    <source>
        <strain evidence="2 3">SRW20</strain>
    </source>
</reference>
<dbReference type="Proteomes" id="UP000284706">
    <property type="component" value="Unassembled WGS sequence"/>
</dbReference>
<keyword evidence="3" id="KW-1185">Reference proteome</keyword>
<feature type="chain" id="PRO_5018995494" evidence="1">
    <location>
        <begin position="22"/>
        <end position="134"/>
    </location>
</feature>
<comment type="caution">
    <text evidence="2">The sequence shown here is derived from an EMBL/GenBank/DDBJ whole genome shotgun (WGS) entry which is preliminary data.</text>
</comment>
<feature type="signal peptide" evidence="1">
    <location>
        <begin position="1"/>
        <end position="21"/>
    </location>
</feature>
<gene>
    <name evidence="2" type="ORF">CVT26_016020</name>
</gene>
<protein>
    <submittedName>
        <fullName evidence="2">Uncharacterized protein</fullName>
    </submittedName>
</protein>
<evidence type="ECO:0000313" key="3">
    <source>
        <dbReference type="Proteomes" id="UP000284706"/>
    </source>
</evidence>
<dbReference type="EMBL" id="NHYE01000968">
    <property type="protein sequence ID" value="PPR01073.1"/>
    <property type="molecule type" value="Genomic_DNA"/>
</dbReference>
<dbReference type="AlphaFoldDB" id="A0A409YDH2"/>
<proteinExistence type="predicted"/>
<sequence length="134" mass="14814">MLPLSLIYCPLLAQLQDFIAAADDEVIITSNVKYLTHVTQTRGDAEMRQGSLEVRGIYAHVLTIKHLTICQKQSNVARCLPSPKVFVGGIPLPRINGISIPRVSLSPLDNHTLCVVHCFLASSNYPIYRALRFG</sequence>
<evidence type="ECO:0000256" key="1">
    <source>
        <dbReference type="SAM" id="SignalP"/>
    </source>
</evidence>
<name>A0A409YDH2_9AGAR</name>
<dbReference type="InParanoid" id="A0A409YDH2"/>
<accession>A0A409YDH2</accession>
<keyword evidence="1" id="KW-0732">Signal</keyword>